<evidence type="ECO:0000256" key="4">
    <source>
        <dbReference type="ARBA" id="ARBA00022490"/>
    </source>
</evidence>
<keyword evidence="5" id="KW-0690">Ribosome biogenesis</keyword>
<feature type="compositionally biased region" description="Basic and acidic residues" evidence="7">
    <location>
        <begin position="14"/>
        <end position="23"/>
    </location>
</feature>
<evidence type="ECO:0000256" key="3">
    <source>
        <dbReference type="ARBA" id="ARBA00022448"/>
    </source>
</evidence>
<dbReference type="InterPro" id="IPR053278">
    <property type="entry name" value="Pre-60S_factor_ECM1"/>
</dbReference>
<dbReference type="OrthoDB" id="5304887at2759"/>
<dbReference type="PANTHER" id="PTHR28280">
    <property type="entry name" value="SHUTTLING PRE-60S FACTOR ECM1"/>
    <property type="match status" value="1"/>
</dbReference>
<reference evidence="9" key="1">
    <citation type="journal article" date="2014" name="Genome Announc.">
        <title>Genome sequence of the pathogenic fungus Sporothrix schenckii (ATCC 58251).</title>
        <authorList>
            <person name="Cuomo C.A."/>
            <person name="Rodriguez-Del Valle N."/>
            <person name="Perez-Sanchez L."/>
            <person name="Abouelleil A."/>
            <person name="Goldberg J."/>
            <person name="Young S."/>
            <person name="Zeng Q."/>
            <person name="Birren B.W."/>
        </authorList>
    </citation>
    <scope>NUCLEOTIDE SEQUENCE [LARGE SCALE GENOMIC DNA]</scope>
    <source>
        <strain evidence="9">ATCC 58251 / de Perez 2211183</strain>
    </source>
</reference>
<sequence>MGKKGVYSKIWDTPSKHSREARRATSPGIDLDKSLKNAKPPQTSVDFRPSILGIHQAAGVSKRVKKQGRKAVLSAKARRRQERGLDMAAAVMERTAQKVQRSKSSARTIQSRSKEWTEINKAAEREVGIAGKKKQQLGMFGALASGDDDDDDEDDGFEDVDSGDEAVRAFYGDDNEGLDANMDEATAAQSIPASVPLAALANDDDIL</sequence>
<evidence type="ECO:0000256" key="2">
    <source>
        <dbReference type="ARBA" id="ARBA00004496"/>
    </source>
</evidence>
<dbReference type="GO" id="GO:0005737">
    <property type="term" value="C:cytoplasm"/>
    <property type="evidence" value="ECO:0007669"/>
    <property type="project" value="UniProtKB-SubCell"/>
</dbReference>
<feature type="region of interest" description="Disordered" evidence="7">
    <location>
        <begin position="141"/>
        <end position="164"/>
    </location>
</feature>
<keyword evidence="6" id="KW-0539">Nucleus</keyword>
<proteinExistence type="predicted"/>
<dbReference type="GO" id="GO:0005730">
    <property type="term" value="C:nucleolus"/>
    <property type="evidence" value="ECO:0007669"/>
    <property type="project" value="TreeGrafter"/>
</dbReference>
<organism evidence="8 9">
    <name type="scientific">Sporothrix schenckii (strain ATCC 58251 / de Perez 2211183)</name>
    <name type="common">Rose-picker's disease fungus</name>
    <dbReference type="NCBI Taxonomy" id="1391915"/>
    <lineage>
        <taxon>Eukaryota</taxon>
        <taxon>Fungi</taxon>
        <taxon>Dikarya</taxon>
        <taxon>Ascomycota</taxon>
        <taxon>Pezizomycotina</taxon>
        <taxon>Sordariomycetes</taxon>
        <taxon>Sordariomycetidae</taxon>
        <taxon>Ophiostomatales</taxon>
        <taxon>Ophiostomataceae</taxon>
        <taxon>Sporothrix</taxon>
    </lineage>
</organism>
<keyword evidence="9" id="KW-1185">Reference proteome</keyword>
<accession>U7PUP7</accession>
<keyword evidence="3" id="KW-0813">Transport</keyword>
<comment type="subcellular location">
    <subcellularLocation>
        <location evidence="2">Cytoplasm</location>
    </subcellularLocation>
    <subcellularLocation>
        <location evidence="1">Nucleus</location>
    </subcellularLocation>
</comment>
<gene>
    <name evidence="8" type="ORF">HMPREF1624_04526</name>
</gene>
<evidence type="ECO:0000256" key="6">
    <source>
        <dbReference type="ARBA" id="ARBA00023242"/>
    </source>
</evidence>
<name>U7PUP7_SPOS1</name>
<dbReference type="HOGENOM" id="CLU_085138_0_0_1"/>
<dbReference type="AlphaFoldDB" id="U7PUP7"/>
<dbReference type="Proteomes" id="UP000018087">
    <property type="component" value="Unassembled WGS sequence"/>
</dbReference>
<dbReference type="PANTHER" id="PTHR28280:SF1">
    <property type="entry name" value="SHUTTLING PRE-60S FACTOR ECM1"/>
    <property type="match status" value="1"/>
</dbReference>
<dbReference type="GO" id="GO:0000055">
    <property type="term" value="P:ribosomal large subunit export from nucleus"/>
    <property type="evidence" value="ECO:0007669"/>
    <property type="project" value="TreeGrafter"/>
</dbReference>
<evidence type="ECO:0008006" key="10">
    <source>
        <dbReference type="Google" id="ProtNLM"/>
    </source>
</evidence>
<evidence type="ECO:0000256" key="1">
    <source>
        <dbReference type="ARBA" id="ARBA00004123"/>
    </source>
</evidence>
<feature type="region of interest" description="Disordered" evidence="7">
    <location>
        <begin position="1"/>
        <end position="46"/>
    </location>
</feature>
<feature type="compositionally biased region" description="Acidic residues" evidence="7">
    <location>
        <begin position="146"/>
        <end position="164"/>
    </location>
</feature>
<dbReference type="GO" id="GO:0030687">
    <property type="term" value="C:preribosome, large subunit precursor"/>
    <property type="evidence" value="ECO:0007669"/>
    <property type="project" value="TreeGrafter"/>
</dbReference>
<protein>
    <recommendedName>
        <fullName evidence="10">Ribosome biogenesis protein Alb1</fullName>
    </recommendedName>
</protein>
<evidence type="ECO:0000313" key="9">
    <source>
        <dbReference type="Proteomes" id="UP000018087"/>
    </source>
</evidence>
<evidence type="ECO:0000256" key="7">
    <source>
        <dbReference type="SAM" id="MobiDB-lite"/>
    </source>
</evidence>
<evidence type="ECO:0000313" key="8">
    <source>
        <dbReference type="EMBL" id="ERS99327.1"/>
    </source>
</evidence>
<dbReference type="EMBL" id="KI440845">
    <property type="protein sequence ID" value="ERS99327.1"/>
    <property type="molecule type" value="Genomic_DNA"/>
</dbReference>
<keyword evidence="4" id="KW-0963">Cytoplasm</keyword>
<dbReference type="InterPro" id="IPR022784">
    <property type="entry name" value="Ribosome_bgen_Alb1"/>
</dbReference>
<dbReference type="eggNOG" id="ENOG502SC3P">
    <property type="taxonomic scope" value="Eukaryota"/>
</dbReference>
<dbReference type="Pfam" id="PF09135">
    <property type="entry name" value="Alb1"/>
    <property type="match status" value="1"/>
</dbReference>
<evidence type="ECO:0000256" key="5">
    <source>
        <dbReference type="ARBA" id="ARBA00022517"/>
    </source>
</evidence>